<comment type="caution">
    <text evidence="2">The sequence shown here is derived from an EMBL/GenBank/DDBJ whole genome shotgun (WGS) entry which is preliminary data.</text>
</comment>
<keyword evidence="3" id="KW-1185">Reference proteome</keyword>
<dbReference type="PROSITE" id="PS51257">
    <property type="entry name" value="PROKAR_LIPOPROTEIN"/>
    <property type="match status" value="1"/>
</dbReference>
<name>A0ABS7E1X3_9GAMM</name>
<organism evidence="2 3">
    <name type="scientific">Shewanella nanhaiensis</name>
    <dbReference type="NCBI Taxonomy" id="2864872"/>
    <lineage>
        <taxon>Bacteria</taxon>
        <taxon>Pseudomonadati</taxon>
        <taxon>Pseudomonadota</taxon>
        <taxon>Gammaproteobacteria</taxon>
        <taxon>Alteromonadales</taxon>
        <taxon>Shewanellaceae</taxon>
        <taxon>Shewanella</taxon>
    </lineage>
</organism>
<dbReference type="RefSeq" id="WP_220109177.1">
    <property type="nucleotide sequence ID" value="NZ_JAHZST010000004.1"/>
</dbReference>
<accession>A0ABS7E1X3</accession>
<gene>
    <name evidence="2" type="ORF">K0625_07775</name>
</gene>
<dbReference type="Proteomes" id="UP001195963">
    <property type="component" value="Unassembled WGS sequence"/>
</dbReference>
<sequence length="125" mass="13773">MRKSYLIILPFLLLVSACTYTSSINSGTSFTPKQVSLIKKGITDEVSLVNLLGQPQVKTVISETDVKWIYTYTEGSASAQAFTMKTTSNFTTHMLDILVRDGVVINFAETHTPVNYNINTSSSLN</sequence>
<feature type="chain" id="PRO_5045089815" description="Lipoprotein SmpA/OmlA domain-containing protein" evidence="1">
    <location>
        <begin position="22"/>
        <end position="125"/>
    </location>
</feature>
<evidence type="ECO:0000256" key="1">
    <source>
        <dbReference type="SAM" id="SignalP"/>
    </source>
</evidence>
<evidence type="ECO:0000313" key="3">
    <source>
        <dbReference type="Proteomes" id="UP001195963"/>
    </source>
</evidence>
<dbReference type="EMBL" id="JAHZST010000004">
    <property type="protein sequence ID" value="MBW8183565.1"/>
    <property type="molecule type" value="Genomic_DNA"/>
</dbReference>
<feature type="signal peptide" evidence="1">
    <location>
        <begin position="1"/>
        <end position="21"/>
    </location>
</feature>
<reference evidence="2 3" key="1">
    <citation type="submission" date="2021-07" db="EMBL/GenBank/DDBJ databases">
        <title>Shewanella sp. nov, isolated from SCS.</title>
        <authorList>
            <person name="Cao W.R."/>
        </authorList>
    </citation>
    <scope>NUCLEOTIDE SEQUENCE [LARGE SCALE GENOMIC DNA]</scope>
    <source>
        <strain evidence="2 3">NR704-98</strain>
    </source>
</reference>
<evidence type="ECO:0000313" key="2">
    <source>
        <dbReference type="EMBL" id="MBW8183565.1"/>
    </source>
</evidence>
<protein>
    <recommendedName>
        <fullName evidence="4">Lipoprotein SmpA/OmlA domain-containing protein</fullName>
    </recommendedName>
</protein>
<proteinExistence type="predicted"/>
<keyword evidence="1" id="KW-0732">Signal</keyword>
<evidence type="ECO:0008006" key="4">
    <source>
        <dbReference type="Google" id="ProtNLM"/>
    </source>
</evidence>